<evidence type="ECO:0000313" key="2">
    <source>
        <dbReference type="EMBL" id="OCL12364.1"/>
    </source>
</evidence>
<dbReference type="SUPFAM" id="SSF54695">
    <property type="entry name" value="POZ domain"/>
    <property type="match status" value="1"/>
</dbReference>
<dbReference type="PROSITE" id="PS50097">
    <property type="entry name" value="BTB"/>
    <property type="match status" value="1"/>
</dbReference>
<organism evidence="2 3">
    <name type="scientific">Glonium stellatum</name>
    <dbReference type="NCBI Taxonomy" id="574774"/>
    <lineage>
        <taxon>Eukaryota</taxon>
        <taxon>Fungi</taxon>
        <taxon>Dikarya</taxon>
        <taxon>Ascomycota</taxon>
        <taxon>Pezizomycotina</taxon>
        <taxon>Dothideomycetes</taxon>
        <taxon>Pleosporomycetidae</taxon>
        <taxon>Gloniales</taxon>
        <taxon>Gloniaceae</taxon>
        <taxon>Glonium</taxon>
    </lineage>
</organism>
<dbReference type="EMBL" id="KV748886">
    <property type="protein sequence ID" value="OCL12364.1"/>
    <property type="molecule type" value="Genomic_DNA"/>
</dbReference>
<keyword evidence="3" id="KW-1185">Reference proteome</keyword>
<evidence type="ECO:0000313" key="3">
    <source>
        <dbReference type="Proteomes" id="UP000250140"/>
    </source>
</evidence>
<dbReference type="SMART" id="SM00225">
    <property type="entry name" value="BTB"/>
    <property type="match status" value="1"/>
</dbReference>
<proteinExistence type="predicted"/>
<sequence>MARAQTRQLLMSSLRSLFKSGDYSDFKIVCGNNTYPVHKAIICTRSDYFARVVRFGKEAGEGKITFPEEEAEMVELILKYFYELDYEPSDGDSSGPSEPVSLKLSDERALRRRKSIHGRLYTSTGLLPCGHEHNRDCEEYCVNYRIESSSCSNGNGATSSGNGEQLVTHAKMYAIADKYQITGLKALASEKFRTACELHWDKQAFASAAHIVYASTLNHDKGLRNIVAQTISGNMSLLKKPEIEALMTEFNGLAFGVLKEKAMQYRWC</sequence>
<dbReference type="CDD" id="cd18186">
    <property type="entry name" value="BTB_POZ_ZBTB_KLHL-like"/>
    <property type="match status" value="1"/>
</dbReference>
<dbReference type="PANTHER" id="PTHR47843">
    <property type="entry name" value="BTB DOMAIN-CONTAINING PROTEIN-RELATED"/>
    <property type="match status" value="1"/>
</dbReference>
<dbReference type="AlphaFoldDB" id="A0A8E2JX35"/>
<evidence type="ECO:0000259" key="1">
    <source>
        <dbReference type="PROSITE" id="PS50097"/>
    </source>
</evidence>
<name>A0A8E2JX35_9PEZI</name>
<dbReference type="Pfam" id="PF00651">
    <property type="entry name" value="BTB"/>
    <property type="match status" value="1"/>
</dbReference>
<gene>
    <name evidence="2" type="ORF">AOQ84DRAFT_386178</name>
</gene>
<protein>
    <recommendedName>
        <fullName evidence="1">BTB domain-containing protein</fullName>
    </recommendedName>
</protein>
<dbReference type="InterPro" id="IPR011333">
    <property type="entry name" value="SKP1/BTB/POZ_sf"/>
</dbReference>
<accession>A0A8E2JX35</accession>
<dbReference type="Proteomes" id="UP000250140">
    <property type="component" value="Unassembled WGS sequence"/>
</dbReference>
<dbReference type="Gene3D" id="3.30.710.10">
    <property type="entry name" value="Potassium Channel Kv1.1, Chain A"/>
    <property type="match status" value="1"/>
</dbReference>
<dbReference type="InterPro" id="IPR000210">
    <property type="entry name" value="BTB/POZ_dom"/>
</dbReference>
<dbReference type="PANTHER" id="PTHR47843:SF5">
    <property type="entry name" value="BTB_POZ DOMAIN PROTEIN"/>
    <property type="match status" value="1"/>
</dbReference>
<feature type="domain" description="BTB" evidence="1">
    <location>
        <begin position="24"/>
        <end position="90"/>
    </location>
</feature>
<reference evidence="2 3" key="1">
    <citation type="journal article" date="2016" name="Nat. Commun.">
        <title>Ectomycorrhizal ecology is imprinted in the genome of the dominant symbiotic fungus Cenococcum geophilum.</title>
        <authorList>
            <consortium name="DOE Joint Genome Institute"/>
            <person name="Peter M."/>
            <person name="Kohler A."/>
            <person name="Ohm R.A."/>
            <person name="Kuo A."/>
            <person name="Krutzmann J."/>
            <person name="Morin E."/>
            <person name="Arend M."/>
            <person name="Barry K.W."/>
            <person name="Binder M."/>
            <person name="Choi C."/>
            <person name="Clum A."/>
            <person name="Copeland A."/>
            <person name="Grisel N."/>
            <person name="Haridas S."/>
            <person name="Kipfer T."/>
            <person name="LaButti K."/>
            <person name="Lindquist E."/>
            <person name="Lipzen A."/>
            <person name="Maire R."/>
            <person name="Meier B."/>
            <person name="Mihaltcheva S."/>
            <person name="Molinier V."/>
            <person name="Murat C."/>
            <person name="Poggeler S."/>
            <person name="Quandt C.A."/>
            <person name="Sperisen C."/>
            <person name="Tritt A."/>
            <person name="Tisserant E."/>
            <person name="Crous P.W."/>
            <person name="Henrissat B."/>
            <person name="Nehls U."/>
            <person name="Egli S."/>
            <person name="Spatafora J.W."/>
            <person name="Grigoriev I.V."/>
            <person name="Martin F.M."/>
        </authorList>
    </citation>
    <scope>NUCLEOTIDE SEQUENCE [LARGE SCALE GENOMIC DNA]</scope>
    <source>
        <strain evidence="2 3">CBS 207.34</strain>
    </source>
</reference>
<dbReference type="OrthoDB" id="6359816at2759"/>